<feature type="transmembrane region" description="Helical" evidence="5">
    <location>
        <begin position="438"/>
        <end position="456"/>
    </location>
</feature>
<dbReference type="PIRSF" id="PIRSF006060">
    <property type="entry name" value="AA_transporter"/>
    <property type="match status" value="1"/>
</dbReference>
<sequence>MVAKMRATYDPPRLKRNAIGIFGSYAQAMAVTAPLGSVVSSLAAGAIFAGANLPLVTFFAFLTSVLWIFLLTSFSKKINSAGGFYTYTSNSIGPKAGYLEAITEFLAFLFTTVFEGMYVGIIVPSLLSQFGVHLPTWSWIPLTMIGVGLAIPFTYLDVAKALTKYVAVGATLEVIVLFGLSLYLIISAGYHNTLAVFTDLKLAPRGVAGLSTGYLLAVISIAGAGTATYLGEETKTPSKTVTRGMWLALLLGGSSMLLSSYALVVAWGIANASTLGSANAPIVQLAARVSTLLAVALVLLAVNSLLVSNVGTNISASRILFSLAREKGAPQLFSKVHERHKTPYVAAFFVGAISLALALSTPLLMGFLNAYEMFAVAASFCWILGRIGDSISLPFFYLKNFREEFSVLKHVMPSFGITLVNLIGLGLSIVPLSYPSDVSIALVTIVMLSWITAFVASKRRTDMIGAYLVNDEGELVIKKSSFR</sequence>
<dbReference type="GO" id="GO:0055085">
    <property type="term" value="P:transmembrane transport"/>
    <property type="evidence" value="ECO:0007669"/>
    <property type="project" value="InterPro"/>
</dbReference>
<comment type="subcellular location">
    <subcellularLocation>
        <location evidence="1">Membrane</location>
        <topology evidence="1">Multi-pass membrane protein</topology>
    </subcellularLocation>
</comment>
<organism evidence="7 8">
    <name type="scientific">Candidatus Marsarchaeota G2 archaeon ECH_B_SAG-G16</name>
    <dbReference type="NCBI Taxonomy" id="1978167"/>
    <lineage>
        <taxon>Archaea</taxon>
        <taxon>Candidatus Marsarchaeota</taxon>
        <taxon>Candidatus Marsarchaeota group 2</taxon>
    </lineage>
</organism>
<proteinExistence type="predicted"/>
<dbReference type="Proteomes" id="UP000241886">
    <property type="component" value="Unassembled WGS sequence"/>
</dbReference>
<comment type="caution">
    <text evidence="7">The sequence shown here is derived from an EMBL/GenBank/DDBJ whole genome shotgun (WGS) entry which is preliminary data.</text>
</comment>
<protein>
    <recommendedName>
        <fullName evidence="6">Amino acid permease/ SLC12A domain-containing protein</fullName>
    </recommendedName>
</protein>
<dbReference type="GO" id="GO:0016020">
    <property type="term" value="C:membrane"/>
    <property type="evidence" value="ECO:0007669"/>
    <property type="project" value="UniProtKB-SubCell"/>
</dbReference>
<dbReference type="PANTHER" id="PTHR42770:SF11">
    <property type="entry name" value="INNER MEMBRANE TRANSPORT PROTEIN YBAT"/>
    <property type="match status" value="1"/>
</dbReference>
<evidence type="ECO:0000313" key="8">
    <source>
        <dbReference type="Proteomes" id="UP000241886"/>
    </source>
</evidence>
<evidence type="ECO:0000313" key="7">
    <source>
        <dbReference type="EMBL" id="PSO04411.1"/>
    </source>
</evidence>
<reference evidence="7 8" key="1">
    <citation type="submission" date="2017-04" db="EMBL/GenBank/DDBJ databases">
        <title>Novel microbial lineages endemic to geothermal iron-oxide mats fill important gaps in the evolutionary history of Archaea.</title>
        <authorList>
            <person name="Jay Z.J."/>
            <person name="Beam J.P."/>
            <person name="Dlakic M."/>
            <person name="Rusch D.B."/>
            <person name="Kozubal M.A."/>
            <person name="Inskeep W.P."/>
        </authorList>
    </citation>
    <scope>NUCLEOTIDE SEQUENCE [LARGE SCALE GENOMIC DNA]</scope>
    <source>
        <strain evidence="7">ECH_B_SAG-G16</strain>
    </source>
</reference>
<feature type="transmembrane region" description="Helical" evidence="5">
    <location>
        <begin position="344"/>
        <end position="368"/>
    </location>
</feature>
<feature type="transmembrane region" description="Helical" evidence="5">
    <location>
        <begin position="21"/>
        <end position="49"/>
    </location>
</feature>
<evidence type="ECO:0000256" key="1">
    <source>
        <dbReference type="ARBA" id="ARBA00004141"/>
    </source>
</evidence>
<feature type="domain" description="Amino acid permease/ SLC12A" evidence="6">
    <location>
        <begin position="27"/>
        <end position="436"/>
    </location>
</feature>
<feature type="transmembrane region" description="Helical" evidence="5">
    <location>
        <begin position="105"/>
        <end position="127"/>
    </location>
</feature>
<dbReference type="PANTHER" id="PTHR42770">
    <property type="entry name" value="AMINO ACID TRANSPORTER-RELATED"/>
    <property type="match status" value="1"/>
</dbReference>
<gene>
    <name evidence="7" type="ORF">B9Q13_04710</name>
</gene>
<evidence type="ECO:0000256" key="5">
    <source>
        <dbReference type="SAM" id="Phobius"/>
    </source>
</evidence>
<dbReference type="Pfam" id="PF00324">
    <property type="entry name" value="AA_permease"/>
    <property type="match status" value="1"/>
</dbReference>
<feature type="transmembrane region" description="Helical" evidence="5">
    <location>
        <begin position="289"/>
        <end position="308"/>
    </location>
</feature>
<name>A0A2R6C0N0_9ARCH</name>
<feature type="transmembrane region" description="Helical" evidence="5">
    <location>
        <begin position="374"/>
        <end position="398"/>
    </location>
</feature>
<feature type="transmembrane region" description="Helical" evidence="5">
    <location>
        <begin position="246"/>
        <end position="269"/>
    </location>
</feature>
<dbReference type="InterPro" id="IPR004841">
    <property type="entry name" value="AA-permease/SLC12A_dom"/>
</dbReference>
<evidence type="ECO:0000259" key="6">
    <source>
        <dbReference type="Pfam" id="PF00324"/>
    </source>
</evidence>
<feature type="transmembrane region" description="Helical" evidence="5">
    <location>
        <begin position="139"/>
        <end position="158"/>
    </location>
</feature>
<keyword evidence="3 5" id="KW-1133">Transmembrane helix</keyword>
<dbReference type="EMBL" id="NEXO01000063">
    <property type="protein sequence ID" value="PSO04411.1"/>
    <property type="molecule type" value="Genomic_DNA"/>
</dbReference>
<feature type="transmembrane region" description="Helical" evidence="5">
    <location>
        <begin position="55"/>
        <end position="74"/>
    </location>
</feature>
<evidence type="ECO:0000256" key="2">
    <source>
        <dbReference type="ARBA" id="ARBA00022692"/>
    </source>
</evidence>
<evidence type="ECO:0000256" key="3">
    <source>
        <dbReference type="ARBA" id="ARBA00022989"/>
    </source>
</evidence>
<accession>A0A2R6C0N0</accession>
<keyword evidence="4 5" id="KW-0472">Membrane</keyword>
<dbReference type="InterPro" id="IPR050367">
    <property type="entry name" value="APC_superfamily"/>
</dbReference>
<feature type="transmembrane region" description="Helical" evidence="5">
    <location>
        <begin position="206"/>
        <end position="225"/>
    </location>
</feature>
<keyword evidence="2 5" id="KW-0812">Transmembrane</keyword>
<evidence type="ECO:0000256" key="4">
    <source>
        <dbReference type="ARBA" id="ARBA00023136"/>
    </source>
</evidence>
<feature type="transmembrane region" description="Helical" evidence="5">
    <location>
        <begin position="410"/>
        <end position="432"/>
    </location>
</feature>
<feature type="transmembrane region" description="Helical" evidence="5">
    <location>
        <begin position="165"/>
        <end position="186"/>
    </location>
</feature>
<dbReference type="Gene3D" id="1.20.1740.10">
    <property type="entry name" value="Amino acid/polyamine transporter I"/>
    <property type="match status" value="1"/>
</dbReference>
<dbReference type="AlphaFoldDB" id="A0A2R6C0N0"/>